<proteinExistence type="predicted"/>
<accession>A0A385Z1X9</accession>
<sequence>MEELIAIGAALIAGLAALYARWSAHEAKKANDIGRLNALLALRQHYLELMNHQVKLAEFLKSSPSGTQAARETYAELDTKLRDVSREIEKYHGNLVSERT</sequence>
<protein>
    <recommendedName>
        <fullName evidence="3">Chemotaxis protein</fullName>
    </recommendedName>
</protein>
<dbReference type="AlphaFoldDB" id="A0A385Z1X9"/>
<gene>
    <name evidence="1" type="ORF">D3880_06950</name>
</gene>
<dbReference type="KEGG" id="pcav:D3880_06950"/>
<evidence type="ECO:0000313" key="2">
    <source>
        <dbReference type="Proteomes" id="UP000265560"/>
    </source>
</evidence>
<dbReference type="OrthoDB" id="7066964at2"/>
<evidence type="ECO:0000313" key="1">
    <source>
        <dbReference type="EMBL" id="AYC32137.1"/>
    </source>
</evidence>
<name>A0A385Z1X9_9PSED</name>
<dbReference type="RefSeq" id="WP_119892759.1">
    <property type="nucleotide sequence ID" value="NZ_CP032419.1"/>
</dbReference>
<organism evidence="1 2">
    <name type="scientific">Pseudomonas cavernae</name>
    <dbReference type="NCBI Taxonomy" id="2320867"/>
    <lineage>
        <taxon>Bacteria</taxon>
        <taxon>Pseudomonadati</taxon>
        <taxon>Pseudomonadota</taxon>
        <taxon>Gammaproteobacteria</taxon>
        <taxon>Pseudomonadales</taxon>
        <taxon>Pseudomonadaceae</taxon>
        <taxon>Pseudomonas</taxon>
    </lineage>
</organism>
<dbReference type="EMBL" id="CP032419">
    <property type="protein sequence ID" value="AYC32137.1"/>
    <property type="molecule type" value="Genomic_DNA"/>
</dbReference>
<reference evidence="2" key="1">
    <citation type="submission" date="2018-09" db="EMBL/GenBank/DDBJ databases">
        <authorList>
            <person name="Zhu H."/>
        </authorList>
    </citation>
    <scope>NUCLEOTIDE SEQUENCE [LARGE SCALE GENOMIC DNA]</scope>
    <source>
        <strain evidence="2">K2W31S-8</strain>
    </source>
</reference>
<dbReference type="Proteomes" id="UP000265560">
    <property type="component" value="Chromosome"/>
</dbReference>
<keyword evidence="2" id="KW-1185">Reference proteome</keyword>
<evidence type="ECO:0008006" key="3">
    <source>
        <dbReference type="Google" id="ProtNLM"/>
    </source>
</evidence>